<reference evidence="7" key="1">
    <citation type="journal article" date="2014" name="Front. Microbiol.">
        <title>High frequency of phylogenetically diverse reductive dehalogenase-homologous genes in deep subseafloor sedimentary metagenomes.</title>
        <authorList>
            <person name="Kawai M."/>
            <person name="Futagami T."/>
            <person name="Toyoda A."/>
            <person name="Takaki Y."/>
            <person name="Nishi S."/>
            <person name="Hori S."/>
            <person name="Arai W."/>
            <person name="Tsubouchi T."/>
            <person name="Morono Y."/>
            <person name="Uchiyama I."/>
            <person name="Ito T."/>
            <person name="Fujiyama A."/>
            <person name="Inagaki F."/>
            <person name="Takami H."/>
        </authorList>
    </citation>
    <scope>NUCLEOTIDE SEQUENCE</scope>
    <source>
        <strain evidence="7">Expedition CK06-06</strain>
    </source>
</reference>
<evidence type="ECO:0000256" key="3">
    <source>
        <dbReference type="ARBA" id="ARBA00022692"/>
    </source>
</evidence>
<accession>X1L7Z7</accession>
<evidence type="ECO:0000256" key="5">
    <source>
        <dbReference type="ARBA" id="ARBA00023136"/>
    </source>
</evidence>
<keyword evidence="3 6" id="KW-0812">Transmembrane</keyword>
<dbReference type="Pfam" id="PF01384">
    <property type="entry name" value="PHO4"/>
    <property type="match status" value="1"/>
</dbReference>
<dbReference type="PANTHER" id="PTHR11101:SF80">
    <property type="entry name" value="PHOSPHATE TRANSPORTER"/>
    <property type="match status" value="1"/>
</dbReference>
<evidence type="ECO:0000313" key="7">
    <source>
        <dbReference type="EMBL" id="GAH98524.1"/>
    </source>
</evidence>
<feature type="transmembrane region" description="Helical" evidence="6">
    <location>
        <begin position="212"/>
        <end position="235"/>
    </location>
</feature>
<feature type="transmembrane region" description="Helical" evidence="6">
    <location>
        <begin position="6"/>
        <end position="24"/>
    </location>
</feature>
<sequence>MPDPLALLILVITAAIGFGIVNGVNDAANAIATVIGTRSLSPRAAIIMAAFLNFAGAATGTAVALTIGKGIVNAEALTTSIVIAGSGAIIIWAVVATRYGMPISLTHGLVAGLVGAGIATSGSKIIVWGVLGKVLSAVGIAPLLGLSGGFLVMVAIMWLFRRAAPEKMRGVFSNLQILSAAFLAYSHGKNDGQMPIGLIAMALMVYHGYGEFYIPFWAVVVSAASISFGTLIGGWRVIKTLGLKVTTLRPVHGFAAEASAATVIEVASHFGIPVSTTHCITTAIMGVGATRRLSAVRWGIARNIE</sequence>
<evidence type="ECO:0000256" key="1">
    <source>
        <dbReference type="ARBA" id="ARBA00004141"/>
    </source>
</evidence>
<organism evidence="7">
    <name type="scientific">marine sediment metagenome</name>
    <dbReference type="NCBI Taxonomy" id="412755"/>
    <lineage>
        <taxon>unclassified sequences</taxon>
        <taxon>metagenomes</taxon>
        <taxon>ecological metagenomes</taxon>
    </lineage>
</organism>
<dbReference type="PANTHER" id="PTHR11101">
    <property type="entry name" value="PHOSPHATE TRANSPORTER"/>
    <property type="match status" value="1"/>
</dbReference>
<comment type="subcellular location">
    <subcellularLocation>
        <location evidence="1">Membrane</location>
        <topology evidence="1">Multi-pass membrane protein</topology>
    </subcellularLocation>
</comment>
<evidence type="ECO:0008006" key="8">
    <source>
        <dbReference type="Google" id="ProtNLM"/>
    </source>
</evidence>
<feature type="transmembrane region" description="Helical" evidence="6">
    <location>
        <begin position="109"/>
        <end position="131"/>
    </location>
</feature>
<keyword evidence="2" id="KW-0813">Transport</keyword>
<dbReference type="EMBL" id="BARV01001636">
    <property type="protein sequence ID" value="GAH98524.1"/>
    <property type="molecule type" value="Genomic_DNA"/>
</dbReference>
<evidence type="ECO:0000256" key="6">
    <source>
        <dbReference type="SAM" id="Phobius"/>
    </source>
</evidence>
<dbReference type="GO" id="GO:0016020">
    <property type="term" value="C:membrane"/>
    <property type="evidence" value="ECO:0007669"/>
    <property type="project" value="UniProtKB-SubCell"/>
</dbReference>
<name>X1L7Z7_9ZZZZ</name>
<dbReference type="GO" id="GO:0035435">
    <property type="term" value="P:phosphate ion transmembrane transport"/>
    <property type="evidence" value="ECO:0007669"/>
    <property type="project" value="TreeGrafter"/>
</dbReference>
<dbReference type="GO" id="GO:0005315">
    <property type="term" value="F:phosphate transmembrane transporter activity"/>
    <property type="evidence" value="ECO:0007669"/>
    <property type="project" value="InterPro"/>
</dbReference>
<gene>
    <name evidence="7" type="ORF">S06H3_04619</name>
</gene>
<proteinExistence type="predicted"/>
<keyword evidence="5 6" id="KW-0472">Membrane</keyword>
<protein>
    <recommendedName>
        <fullName evidence="8">Phosphate transporter</fullName>
    </recommendedName>
</protein>
<dbReference type="InterPro" id="IPR001204">
    <property type="entry name" value="Phos_transporter"/>
</dbReference>
<feature type="transmembrane region" description="Helical" evidence="6">
    <location>
        <begin position="137"/>
        <end position="159"/>
    </location>
</feature>
<feature type="transmembrane region" description="Helical" evidence="6">
    <location>
        <begin position="45"/>
        <end position="65"/>
    </location>
</feature>
<feature type="transmembrane region" description="Helical" evidence="6">
    <location>
        <begin position="171"/>
        <end position="188"/>
    </location>
</feature>
<evidence type="ECO:0000256" key="2">
    <source>
        <dbReference type="ARBA" id="ARBA00022448"/>
    </source>
</evidence>
<evidence type="ECO:0000256" key="4">
    <source>
        <dbReference type="ARBA" id="ARBA00022989"/>
    </source>
</evidence>
<feature type="transmembrane region" description="Helical" evidence="6">
    <location>
        <begin position="77"/>
        <end position="97"/>
    </location>
</feature>
<dbReference type="AlphaFoldDB" id="X1L7Z7"/>
<keyword evidence="4 6" id="KW-1133">Transmembrane helix</keyword>
<comment type="caution">
    <text evidence="7">The sequence shown here is derived from an EMBL/GenBank/DDBJ whole genome shotgun (WGS) entry which is preliminary data.</text>
</comment>